<protein>
    <recommendedName>
        <fullName evidence="3">Beta-glucosidase</fullName>
    </recommendedName>
</protein>
<accession>A0A6P1PVP4</accession>
<dbReference type="RefSeq" id="WP_160620649.1">
    <property type="nucleotide sequence ID" value="NZ_CP028271.1"/>
</dbReference>
<dbReference type="SUPFAM" id="SSF51445">
    <property type="entry name" value="(Trans)glycosidases"/>
    <property type="match status" value="1"/>
</dbReference>
<dbReference type="EMBL" id="CP028271">
    <property type="protein sequence ID" value="QHM70576.1"/>
    <property type="molecule type" value="Genomic_DNA"/>
</dbReference>
<proteinExistence type="predicted"/>
<dbReference type="KEGG" id="mint:C7M51_00854"/>
<evidence type="ECO:0008006" key="3">
    <source>
        <dbReference type="Google" id="ProtNLM"/>
    </source>
</evidence>
<sequence length="398" mass="44328">MPNSPLSATAKRHHPSLFRSFFQGSFACSTACRSEGKRLDMIISSGHDMLAHKDYAALAEHQLLTARDGARWYLIEKKPGEYDWSSFLPMVHAAHQHGIQIIWEVAHFGYPSHLDIWSPEFVSAFARFAKAMAEVMRNEGIEQPFFTPVNQISFWSWAGAEVAWLNPHASGRGATLKKQLVRASLAAIAAIREVYPQARFVLTDPLVHVAPVNDSAAARAEAERQHQAQFDAWDMLCGRVSPELGGSADMLDIIGLNYYPDNQWLSDGSPLTATQPAWRPLHLLLEEVWQRYQRPMLLAETGAEGDARANWLNVVVDEVQLALDRGVAMEGISLYPIVEYPAWADDRRSPGPLFSLPDPNGSRTIYEPLALVLRSQQIKLRNQIQGRAGGVEDGAGLR</sequence>
<gene>
    <name evidence="1" type="ORF">C7M51_00854</name>
</gene>
<organism evidence="1 2">
    <name type="scientific">Mixta intestinalis</name>
    <dbReference type="NCBI Taxonomy" id="1615494"/>
    <lineage>
        <taxon>Bacteria</taxon>
        <taxon>Pseudomonadati</taxon>
        <taxon>Pseudomonadota</taxon>
        <taxon>Gammaproteobacteria</taxon>
        <taxon>Enterobacterales</taxon>
        <taxon>Erwiniaceae</taxon>
        <taxon>Mixta</taxon>
    </lineage>
</organism>
<dbReference type="AlphaFoldDB" id="A0A6P1PVP4"/>
<dbReference type="Gene3D" id="3.20.20.80">
    <property type="entry name" value="Glycosidases"/>
    <property type="match status" value="1"/>
</dbReference>
<evidence type="ECO:0000313" key="1">
    <source>
        <dbReference type="EMBL" id="QHM70576.1"/>
    </source>
</evidence>
<dbReference type="OrthoDB" id="9816564at2"/>
<name>A0A6P1PVP4_9GAMM</name>
<reference evidence="1 2" key="1">
    <citation type="submission" date="2018-03" db="EMBL/GenBank/DDBJ databases">
        <title>Pantoea intestinalis SRCM103226 isolated form the mealworm.</title>
        <authorList>
            <person name="Jeong D.-Y."/>
            <person name="Kim J.W."/>
        </authorList>
    </citation>
    <scope>NUCLEOTIDE SEQUENCE [LARGE SCALE GENOMIC DNA]</scope>
    <source>
        <strain evidence="1 2">SRCM103226</strain>
    </source>
</reference>
<dbReference type="Proteomes" id="UP000464053">
    <property type="component" value="Chromosome"/>
</dbReference>
<keyword evidence="2" id="KW-1185">Reference proteome</keyword>
<dbReference type="InterPro" id="IPR017853">
    <property type="entry name" value="GH"/>
</dbReference>
<evidence type="ECO:0000313" key="2">
    <source>
        <dbReference type="Proteomes" id="UP000464053"/>
    </source>
</evidence>